<dbReference type="PANTHER" id="PTHR36566:SF1">
    <property type="entry name" value="PYRIDINIUM-3,5-BISTHIOCARBOXYLIC ACID MONONUCLEOTIDE NICKEL INSERTION PROTEIN"/>
    <property type="match status" value="1"/>
</dbReference>
<evidence type="ECO:0000256" key="1">
    <source>
        <dbReference type="ARBA" id="ARBA00022596"/>
    </source>
</evidence>
<organism evidence="2 3">
    <name type="scientific">Dethiosulfatarculus sandiegensis</name>
    <dbReference type="NCBI Taxonomy" id="1429043"/>
    <lineage>
        <taxon>Bacteria</taxon>
        <taxon>Pseudomonadati</taxon>
        <taxon>Thermodesulfobacteriota</taxon>
        <taxon>Desulfarculia</taxon>
        <taxon>Desulfarculales</taxon>
        <taxon>Desulfarculaceae</taxon>
        <taxon>Dethiosulfatarculus</taxon>
    </lineage>
</organism>
<protein>
    <recommendedName>
        <fullName evidence="4">DUF111 family protein</fullName>
    </recommendedName>
</protein>
<evidence type="ECO:0008006" key="4">
    <source>
        <dbReference type="Google" id="ProtNLM"/>
    </source>
</evidence>
<proteinExistence type="predicted"/>
<keyword evidence="1" id="KW-0533">Nickel</keyword>
<dbReference type="PATRIC" id="fig|1429043.3.peg.4291"/>
<dbReference type="InterPro" id="IPR002822">
    <property type="entry name" value="Ni_insertion"/>
</dbReference>
<dbReference type="PANTHER" id="PTHR36566">
    <property type="entry name" value="NICKEL INSERTION PROTEIN-RELATED"/>
    <property type="match status" value="1"/>
</dbReference>
<dbReference type="STRING" id="1429043.X474_20245"/>
<evidence type="ECO:0000313" key="2">
    <source>
        <dbReference type="EMBL" id="KIX12125.1"/>
    </source>
</evidence>
<dbReference type="RefSeq" id="WP_052515380.1">
    <property type="nucleotide sequence ID" value="NZ_AZAC01000034.1"/>
</dbReference>
<sequence length="173" mass="19087">MLMMVNVDDTSCEIVPFIIEELMEKGAGSVHVVPAITKKGRPEHIYFIDAPEDLLEDLASFLACELGTIGVRIIEHKHLSFSYTMVKARVRMADQTEPMAPPVRVKQVRGSNREILHVKADFDDLKPTLEALTEKGENLSLKSLKSLIELAALSGADAALGNLVVYIEGEDQK</sequence>
<evidence type="ECO:0000313" key="3">
    <source>
        <dbReference type="Proteomes" id="UP000032233"/>
    </source>
</evidence>
<accession>A0A0D2JRK3</accession>
<dbReference type="Pfam" id="PF01969">
    <property type="entry name" value="Ni_insertion"/>
    <property type="match status" value="1"/>
</dbReference>
<dbReference type="Proteomes" id="UP000032233">
    <property type="component" value="Unassembled WGS sequence"/>
</dbReference>
<name>A0A0D2JRK3_9BACT</name>
<dbReference type="EMBL" id="AZAC01000034">
    <property type="protein sequence ID" value="KIX12125.1"/>
    <property type="molecule type" value="Genomic_DNA"/>
</dbReference>
<comment type="caution">
    <text evidence="2">The sequence shown here is derived from an EMBL/GenBank/DDBJ whole genome shotgun (WGS) entry which is preliminary data.</text>
</comment>
<dbReference type="Gene3D" id="3.30.70.1380">
    <property type="entry name" value="Transcriptional regulatory protein pf0864 domain like"/>
    <property type="match status" value="1"/>
</dbReference>
<gene>
    <name evidence="2" type="ORF">X474_20245</name>
</gene>
<reference evidence="2 3" key="1">
    <citation type="submission" date="2013-11" db="EMBL/GenBank/DDBJ databases">
        <title>Metagenomic analysis of a methanogenic consortium involved in long chain n-alkane degradation.</title>
        <authorList>
            <person name="Davidova I.A."/>
            <person name="Callaghan A.V."/>
            <person name="Wawrik B."/>
            <person name="Pruitt S."/>
            <person name="Marks C."/>
            <person name="Duncan K.E."/>
            <person name="Suflita J.M."/>
        </authorList>
    </citation>
    <scope>NUCLEOTIDE SEQUENCE [LARGE SCALE GENOMIC DNA]</scope>
    <source>
        <strain evidence="2 3">SPR</strain>
    </source>
</reference>
<keyword evidence="3" id="KW-1185">Reference proteome</keyword>
<dbReference type="AlphaFoldDB" id="A0A0D2JRK3"/>
<dbReference type="InParanoid" id="A0A0D2JRK3"/>